<evidence type="ECO:0000256" key="8">
    <source>
        <dbReference type="RuleBase" id="RU000416"/>
    </source>
</evidence>
<evidence type="ECO:0000256" key="7">
    <source>
        <dbReference type="PROSITE-ProRule" id="PRU01016"/>
    </source>
</evidence>
<dbReference type="Gene3D" id="3.90.120.10">
    <property type="entry name" value="DNA Methylase, subunit A, domain 2"/>
    <property type="match status" value="1"/>
</dbReference>
<dbReference type="EC" id="2.1.1.37" evidence="1"/>
<gene>
    <name evidence="9" type="ORF">EI547_06665</name>
</gene>
<dbReference type="PRINTS" id="PR00105">
    <property type="entry name" value="C5METTRFRASE"/>
</dbReference>
<dbReference type="PANTHER" id="PTHR10629">
    <property type="entry name" value="CYTOSINE-SPECIFIC METHYLTRANSFERASE"/>
    <property type="match status" value="1"/>
</dbReference>
<dbReference type="InterPro" id="IPR001525">
    <property type="entry name" value="C5_MeTfrase"/>
</dbReference>
<protein>
    <recommendedName>
        <fullName evidence="1">DNA (cytosine-5-)-methyltransferase</fullName>
        <ecNumber evidence="1">2.1.1.37</ecNumber>
    </recommendedName>
</protein>
<keyword evidence="2 7" id="KW-0489">Methyltransferase</keyword>
<keyword evidence="10" id="KW-1185">Reference proteome</keyword>
<comment type="catalytic activity">
    <reaction evidence="6">
        <text>a 2'-deoxycytidine in DNA + S-adenosyl-L-methionine = a 5-methyl-2'-deoxycytidine in DNA + S-adenosyl-L-homocysteine + H(+)</text>
        <dbReference type="Rhea" id="RHEA:13681"/>
        <dbReference type="Rhea" id="RHEA-COMP:11369"/>
        <dbReference type="Rhea" id="RHEA-COMP:11370"/>
        <dbReference type="ChEBI" id="CHEBI:15378"/>
        <dbReference type="ChEBI" id="CHEBI:57856"/>
        <dbReference type="ChEBI" id="CHEBI:59789"/>
        <dbReference type="ChEBI" id="CHEBI:85452"/>
        <dbReference type="ChEBI" id="CHEBI:85454"/>
        <dbReference type="EC" id="2.1.1.37"/>
    </reaction>
</comment>
<dbReference type="EMBL" id="RRZB01000012">
    <property type="protein sequence ID" value="MBE0463138.1"/>
    <property type="molecule type" value="Genomic_DNA"/>
</dbReference>
<evidence type="ECO:0000256" key="6">
    <source>
        <dbReference type="ARBA" id="ARBA00047422"/>
    </source>
</evidence>
<reference evidence="9 10" key="1">
    <citation type="submission" date="2020-07" db="EMBL/GenBank/DDBJ databases">
        <title>Halophilic bacteria isolated from french cheeses.</title>
        <authorList>
            <person name="Kothe C.I."/>
            <person name="Farah-Kraiem B."/>
            <person name="Renault P."/>
            <person name="Dridi B."/>
        </authorList>
    </citation>
    <scope>NUCLEOTIDE SEQUENCE [LARGE SCALE GENOMIC DNA]</scope>
    <source>
        <strain evidence="9 10">FME20</strain>
    </source>
</reference>
<evidence type="ECO:0000256" key="3">
    <source>
        <dbReference type="ARBA" id="ARBA00022679"/>
    </source>
</evidence>
<dbReference type="RefSeq" id="WP_192537704.1">
    <property type="nucleotide sequence ID" value="NZ_RRZB01000012.1"/>
</dbReference>
<evidence type="ECO:0000256" key="4">
    <source>
        <dbReference type="ARBA" id="ARBA00022691"/>
    </source>
</evidence>
<dbReference type="Proteomes" id="UP001645038">
    <property type="component" value="Unassembled WGS sequence"/>
</dbReference>
<name>A0ABR9FWW2_9GAMM</name>
<comment type="caution">
    <text evidence="9">The sequence shown here is derived from an EMBL/GenBank/DDBJ whole genome shotgun (WGS) entry which is preliminary data.</text>
</comment>
<keyword evidence="5" id="KW-0680">Restriction system</keyword>
<sequence length="348" mass="38954">MLKAVDFFCGGGGMSLGLSQAGIDIIAGIDNDISVAPTYEANHKSSLFLNHDISKYSPQELENDLNLAKNDDNLIFVGCSPCQYWSLINTDKNKSKKTAFLLSYFHDFVKYFNPGYILIENVPGMSKRSDSPINGFKISIESMGYFFADGVLDCSDFGVPQKRKRYVLIASRVRKVSLPKSKKGKRPVLRDTIGDYKYFTPISPGTVDYSAKFHSTAKLSLLNIKRIKATPVDGGTRLAWKDNSELQLQAYIGKDNCFRDVYARLFWDKPSPTITTKFISYSNGRFGHPEQNRALSIREGAAIQSFPKGYKIKSKSMTDAARIIGNAVPPRFARALGKQILRSQYEKK</sequence>
<evidence type="ECO:0000256" key="1">
    <source>
        <dbReference type="ARBA" id="ARBA00011975"/>
    </source>
</evidence>
<evidence type="ECO:0000313" key="9">
    <source>
        <dbReference type="EMBL" id="MBE0463138.1"/>
    </source>
</evidence>
<dbReference type="InterPro" id="IPR050390">
    <property type="entry name" value="C5-Methyltransferase"/>
</dbReference>
<organism evidence="9 10">
    <name type="scientific">Halomonas colorata</name>
    <dbReference type="NCBI Taxonomy" id="2742615"/>
    <lineage>
        <taxon>Bacteria</taxon>
        <taxon>Pseudomonadati</taxon>
        <taxon>Pseudomonadota</taxon>
        <taxon>Gammaproteobacteria</taxon>
        <taxon>Oceanospirillales</taxon>
        <taxon>Halomonadaceae</taxon>
        <taxon>Halomonas</taxon>
    </lineage>
</organism>
<dbReference type="InterPro" id="IPR029063">
    <property type="entry name" value="SAM-dependent_MTases_sf"/>
</dbReference>
<proteinExistence type="inferred from homology"/>
<dbReference type="GO" id="GO:0008168">
    <property type="term" value="F:methyltransferase activity"/>
    <property type="evidence" value="ECO:0007669"/>
    <property type="project" value="UniProtKB-KW"/>
</dbReference>
<keyword evidence="3 7" id="KW-0808">Transferase</keyword>
<dbReference type="GO" id="GO:0032259">
    <property type="term" value="P:methylation"/>
    <property type="evidence" value="ECO:0007669"/>
    <property type="project" value="UniProtKB-KW"/>
</dbReference>
<dbReference type="NCBIfam" id="TIGR00675">
    <property type="entry name" value="dcm"/>
    <property type="match status" value="1"/>
</dbReference>
<comment type="similarity">
    <text evidence="7 8">Belongs to the class I-like SAM-binding methyltransferase superfamily. C5-methyltransferase family.</text>
</comment>
<evidence type="ECO:0000313" key="10">
    <source>
        <dbReference type="Proteomes" id="UP001645038"/>
    </source>
</evidence>
<feature type="active site" evidence="7">
    <location>
        <position position="82"/>
    </location>
</feature>
<evidence type="ECO:0000256" key="5">
    <source>
        <dbReference type="ARBA" id="ARBA00022747"/>
    </source>
</evidence>
<dbReference type="PANTHER" id="PTHR10629:SF52">
    <property type="entry name" value="DNA (CYTOSINE-5)-METHYLTRANSFERASE 1"/>
    <property type="match status" value="1"/>
</dbReference>
<dbReference type="Pfam" id="PF00145">
    <property type="entry name" value="DNA_methylase"/>
    <property type="match status" value="1"/>
</dbReference>
<dbReference type="PROSITE" id="PS51679">
    <property type="entry name" value="SAM_MT_C5"/>
    <property type="match status" value="1"/>
</dbReference>
<dbReference type="Gene3D" id="3.40.50.150">
    <property type="entry name" value="Vaccinia Virus protein VP39"/>
    <property type="match status" value="1"/>
</dbReference>
<keyword evidence="4 7" id="KW-0949">S-adenosyl-L-methionine</keyword>
<accession>A0ABR9FWW2</accession>
<dbReference type="SUPFAM" id="SSF53335">
    <property type="entry name" value="S-adenosyl-L-methionine-dependent methyltransferases"/>
    <property type="match status" value="1"/>
</dbReference>
<evidence type="ECO:0000256" key="2">
    <source>
        <dbReference type="ARBA" id="ARBA00022603"/>
    </source>
</evidence>